<evidence type="ECO:0000313" key="13">
    <source>
        <dbReference type="EMBL" id="TKC13066.1"/>
    </source>
</evidence>
<evidence type="ECO:0000256" key="8">
    <source>
        <dbReference type="ARBA" id="ARBA00047838"/>
    </source>
</evidence>
<dbReference type="GO" id="GO:0005737">
    <property type="term" value="C:cytoplasm"/>
    <property type="evidence" value="ECO:0007669"/>
    <property type="project" value="UniProtKB-SubCell"/>
</dbReference>
<gene>
    <name evidence="10 13" type="primary">hisH</name>
    <name evidence="13" type="ORF">FA048_05470</name>
</gene>
<dbReference type="RefSeq" id="WP_136839189.1">
    <property type="nucleotide sequence ID" value="NZ_SWBR01000001.1"/>
</dbReference>
<evidence type="ECO:0000259" key="12">
    <source>
        <dbReference type="Pfam" id="PF00117"/>
    </source>
</evidence>
<dbReference type="PIRSF" id="PIRSF000495">
    <property type="entry name" value="Amidotransf_hisH"/>
    <property type="match status" value="1"/>
</dbReference>
<evidence type="ECO:0000256" key="5">
    <source>
        <dbReference type="ARBA" id="ARBA00022962"/>
    </source>
</evidence>
<dbReference type="HAMAP" id="MF_00278">
    <property type="entry name" value="HisH"/>
    <property type="match status" value="1"/>
</dbReference>
<feature type="active site" description="Nucleophile" evidence="10 11">
    <location>
        <position position="84"/>
    </location>
</feature>
<keyword evidence="5 10" id="KW-0315">Glutamine amidotransferase</keyword>
<evidence type="ECO:0000256" key="10">
    <source>
        <dbReference type="HAMAP-Rule" id="MF_00278"/>
    </source>
</evidence>
<dbReference type="EC" id="3.5.1.2" evidence="10"/>
<comment type="subunit">
    <text evidence="2 10">Heterodimer of HisH and HisF.</text>
</comment>
<protein>
    <recommendedName>
        <fullName evidence="10">Imidazole glycerol phosphate synthase subunit HisH</fullName>
        <ecNumber evidence="10">4.3.2.10</ecNumber>
    </recommendedName>
    <alternativeName>
        <fullName evidence="10">IGP synthase glutaminase subunit</fullName>
        <ecNumber evidence="10">3.5.1.2</ecNumber>
    </alternativeName>
    <alternativeName>
        <fullName evidence="10">IGP synthase subunit HisH</fullName>
    </alternativeName>
    <alternativeName>
        <fullName evidence="10">ImGP synthase subunit HisH</fullName>
        <shortName evidence="10">IGPS subunit HisH</shortName>
    </alternativeName>
</protein>
<comment type="catalytic activity">
    <reaction evidence="8 10">
        <text>5-[(5-phospho-1-deoxy-D-ribulos-1-ylimino)methylamino]-1-(5-phospho-beta-D-ribosyl)imidazole-4-carboxamide + L-glutamine = D-erythro-1-(imidazol-4-yl)glycerol 3-phosphate + 5-amino-1-(5-phospho-beta-D-ribosyl)imidazole-4-carboxamide + L-glutamate + H(+)</text>
        <dbReference type="Rhea" id="RHEA:24793"/>
        <dbReference type="ChEBI" id="CHEBI:15378"/>
        <dbReference type="ChEBI" id="CHEBI:29985"/>
        <dbReference type="ChEBI" id="CHEBI:58278"/>
        <dbReference type="ChEBI" id="CHEBI:58359"/>
        <dbReference type="ChEBI" id="CHEBI:58475"/>
        <dbReference type="ChEBI" id="CHEBI:58525"/>
        <dbReference type="EC" id="4.3.2.10"/>
    </reaction>
</comment>
<sequence length="207" mass="23126">MKETKIYIPNLSLGNTKSVVNMINRLGGEVIIANTPDELLNAKKIILPGVGSFDVGMRELKDGGWIEALNKLVLQDKVPILGICLGMQFFFDESEEGILPGLSWIPGKLERFVSNEQNPIKVPHMGWNAVKVNKADGLIPQQEEELRYYFVHSYHAVCANSDHVIATAYHGSDVTAAVQNDNIYGFQFHPEKSHRFGMDLLKNFLSV</sequence>
<evidence type="ECO:0000256" key="11">
    <source>
        <dbReference type="PIRSR" id="PIRSR000495-1"/>
    </source>
</evidence>
<evidence type="ECO:0000256" key="1">
    <source>
        <dbReference type="ARBA" id="ARBA00005091"/>
    </source>
</evidence>
<dbReference type="PROSITE" id="PS51273">
    <property type="entry name" value="GATASE_TYPE_1"/>
    <property type="match status" value="1"/>
</dbReference>
<keyword evidence="7 10" id="KW-0456">Lyase</keyword>
<comment type="catalytic activity">
    <reaction evidence="9 10">
        <text>L-glutamine + H2O = L-glutamate + NH4(+)</text>
        <dbReference type="Rhea" id="RHEA:15889"/>
        <dbReference type="ChEBI" id="CHEBI:15377"/>
        <dbReference type="ChEBI" id="CHEBI:28938"/>
        <dbReference type="ChEBI" id="CHEBI:29985"/>
        <dbReference type="ChEBI" id="CHEBI:58359"/>
        <dbReference type="EC" id="3.5.1.2"/>
    </reaction>
</comment>
<dbReference type="GO" id="GO:0016829">
    <property type="term" value="F:lyase activity"/>
    <property type="evidence" value="ECO:0007669"/>
    <property type="project" value="UniProtKB-KW"/>
</dbReference>
<dbReference type="NCBIfam" id="TIGR01855">
    <property type="entry name" value="IMP_synth_hisH"/>
    <property type="match status" value="1"/>
</dbReference>
<dbReference type="GO" id="GO:0000107">
    <property type="term" value="F:imidazoleglycerol-phosphate synthase activity"/>
    <property type="evidence" value="ECO:0007669"/>
    <property type="project" value="UniProtKB-UniRule"/>
</dbReference>
<name>A0A4U1CWE9_9SPHI</name>
<dbReference type="SUPFAM" id="SSF52317">
    <property type="entry name" value="Class I glutamine amidotransferase-like"/>
    <property type="match status" value="1"/>
</dbReference>
<dbReference type="AlphaFoldDB" id="A0A4U1CWE9"/>
<comment type="pathway">
    <text evidence="1 10">Amino-acid biosynthesis; L-histidine biosynthesis; L-histidine from 5-phospho-alpha-D-ribose 1-diphosphate: step 5/9.</text>
</comment>
<evidence type="ECO:0000256" key="7">
    <source>
        <dbReference type="ARBA" id="ARBA00023239"/>
    </source>
</evidence>
<evidence type="ECO:0000256" key="9">
    <source>
        <dbReference type="ARBA" id="ARBA00049534"/>
    </source>
</evidence>
<dbReference type="EC" id="4.3.2.10" evidence="10"/>
<evidence type="ECO:0000256" key="3">
    <source>
        <dbReference type="ARBA" id="ARBA00022605"/>
    </source>
</evidence>
<dbReference type="GO" id="GO:0000105">
    <property type="term" value="P:L-histidine biosynthetic process"/>
    <property type="evidence" value="ECO:0007669"/>
    <property type="project" value="UniProtKB-UniRule"/>
</dbReference>
<feature type="domain" description="Glutamine amidotransferase" evidence="12">
    <location>
        <begin position="14"/>
        <end position="205"/>
    </location>
</feature>
<keyword evidence="6 10" id="KW-0368">Histidine biosynthesis</keyword>
<dbReference type="EMBL" id="SWBR01000001">
    <property type="protein sequence ID" value="TKC13066.1"/>
    <property type="molecule type" value="Genomic_DNA"/>
</dbReference>
<feature type="active site" evidence="10 11">
    <location>
        <position position="191"/>
    </location>
</feature>
<evidence type="ECO:0000256" key="6">
    <source>
        <dbReference type="ARBA" id="ARBA00023102"/>
    </source>
</evidence>
<keyword evidence="4 10" id="KW-0378">Hydrolase</keyword>
<dbReference type="PANTHER" id="PTHR42701:SF1">
    <property type="entry name" value="IMIDAZOLE GLYCEROL PHOSPHATE SYNTHASE SUBUNIT HISH"/>
    <property type="match status" value="1"/>
</dbReference>
<keyword evidence="10" id="KW-0963">Cytoplasm</keyword>
<organism evidence="13 14">
    <name type="scientific">Pedobacter polaris</name>
    <dbReference type="NCBI Taxonomy" id="2571273"/>
    <lineage>
        <taxon>Bacteria</taxon>
        <taxon>Pseudomonadati</taxon>
        <taxon>Bacteroidota</taxon>
        <taxon>Sphingobacteriia</taxon>
        <taxon>Sphingobacteriales</taxon>
        <taxon>Sphingobacteriaceae</taxon>
        <taxon>Pedobacter</taxon>
    </lineage>
</organism>
<feature type="active site" evidence="10 11">
    <location>
        <position position="189"/>
    </location>
</feature>
<dbReference type="InterPro" id="IPR010139">
    <property type="entry name" value="Imidazole-glycPsynth_HisH"/>
</dbReference>
<dbReference type="InterPro" id="IPR017926">
    <property type="entry name" value="GATASE"/>
</dbReference>
<evidence type="ECO:0000313" key="14">
    <source>
        <dbReference type="Proteomes" id="UP000309488"/>
    </source>
</evidence>
<dbReference type="UniPathway" id="UPA00031">
    <property type="reaction ID" value="UER00010"/>
</dbReference>
<comment type="subcellular location">
    <subcellularLocation>
        <location evidence="10">Cytoplasm</location>
    </subcellularLocation>
</comment>
<evidence type="ECO:0000256" key="2">
    <source>
        <dbReference type="ARBA" id="ARBA00011152"/>
    </source>
</evidence>
<keyword evidence="3 10" id="KW-0028">Amino-acid biosynthesis</keyword>
<keyword evidence="14" id="KW-1185">Reference proteome</keyword>
<dbReference type="OrthoDB" id="9807137at2"/>
<comment type="function">
    <text evidence="10">IGPS catalyzes the conversion of PRFAR and glutamine to IGP, AICAR and glutamate. The HisH subunit catalyzes the hydrolysis of glutamine to glutamate and ammonia as part of the synthesis of IGP and AICAR. The resulting ammonia molecule is channeled to the active site of HisF.</text>
</comment>
<dbReference type="Proteomes" id="UP000309488">
    <property type="component" value="Unassembled WGS sequence"/>
</dbReference>
<dbReference type="Pfam" id="PF00117">
    <property type="entry name" value="GATase"/>
    <property type="match status" value="1"/>
</dbReference>
<dbReference type="PANTHER" id="PTHR42701">
    <property type="entry name" value="IMIDAZOLE GLYCEROL PHOSPHATE SYNTHASE SUBUNIT HISH"/>
    <property type="match status" value="1"/>
</dbReference>
<accession>A0A4U1CWE9</accession>
<comment type="caution">
    <text evidence="13">The sequence shown here is derived from an EMBL/GenBank/DDBJ whole genome shotgun (WGS) entry which is preliminary data.</text>
</comment>
<dbReference type="InterPro" id="IPR029062">
    <property type="entry name" value="Class_I_gatase-like"/>
</dbReference>
<proteinExistence type="inferred from homology"/>
<evidence type="ECO:0000256" key="4">
    <source>
        <dbReference type="ARBA" id="ARBA00022801"/>
    </source>
</evidence>
<dbReference type="CDD" id="cd01748">
    <property type="entry name" value="GATase1_IGP_Synthase"/>
    <property type="match status" value="1"/>
</dbReference>
<dbReference type="Gene3D" id="3.40.50.880">
    <property type="match status" value="1"/>
</dbReference>
<dbReference type="GO" id="GO:0004359">
    <property type="term" value="F:glutaminase activity"/>
    <property type="evidence" value="ECO:0007669"/>
    <property type="project" value="UniProtKB-EC"/>
</dbReference>
<reference evidence="13 14" key="1">
    <citation type="submission" date="2019-04" db="EMBL/GenBank/DDBJ databases">
        <title>Pedobacter sp. RP-3-22 sp. nov., isolated from Arctic soil.</title>
        <authorList>
            <person name="Dahal R.H."/>
            <person name="Kim D.-U."/>
        </authorList>
    </citation>
    <scope>NUCLEOTIDE SEQUENCE [LARGE SCALE GENOMIC DNA]</scope>
    <source>
        <strain evidence="13 14">RP-3-22</strain>
    </source>
</reference>